<sequence>MAADTEPADDALNRRVIAGDRSAFDVLVARHEARLRGFLRKLCGNAATADDLAQETFVRAWQRCRQFDGSASDASYPAWLVRIGWRLFLDMERHEQHLRRKHEQSAEPFDAVDSHPGTRIDVLAALATLPSRERACILLCDVEGWSHTEAAKLLDLPLGTLKSIIPRTRDILRRRLTLAPETSR</sequence>
<comment type="caution">
    <text evidence="8">The sequence shown here is derived from an EMBL/GenBank/DDBJ whole genome shotgun (WGS) entry which is preliminary data.</text>
</comment>
<feature type="domain" description="RNA polymerase sigma factor 70 region 4 type 2" evidence="7">
    <location>
        <begin position="121"/>
        <end position="169"/>
    </location>
</feature>
<dbReference type="InterPro" id="IPR013325">
    <property type="entry name" value="RNA_pol_sigma_r2"/>
</dbReference>
<dbReference type="InterPro" id="IPR013324">
    <property type="entry name" value="RNA_pol_sigma_r3/r4-like"/>
</dbReference>
<keyword evidence="5" id="KW-0804">Transcription</keyword>
<dbReference type="SUPFAM" id="SSF88946">
    <property type="entry name" value="Sigma2 domain of RNA polymerase sigma factors"/>
    <property type="match status" value="1"/>
</dbReference>
<dbReference type="PANTHER" id="PTHR43133:SF8">
    <property type="entry name" value="RNA POLYMERASE SIGMA FACTOR HI_1459-RELATED"/>
    <property type="match status" value="1"/>
</dbReference>
<proteinExistence type="inferred from homology"/>
<accession>A0ABX0Q412</accession>
<evidence type="ECO:0000313" key="8">
    <source>
        <dbReference type="EMBL" id="NID05122.1"/>
    </source>
</evidence>
<keyword evidence="9" id="KW-1185">Reference proteome</keyword>
<gene>
    <name evidence="8" type="ORF">HBF26_09510</name>
</gene>
<reference evidence="8 9" key="1">
    <citation type="journal article" date="2011" name="Curr. Microbiol.">
        <title>Luteibacter jiangsuensis sp. nov.: a methamidophos-degrading bacterium isolated from a methamidophos-manufacturing factory.</title>
        <authorList>
            <person name="Wang L."/>
            <person name="Wang G.L."/>
            <person name="Li S.P."/>
            <person name="Jiang J.D."/>
        </authorList>
    </citation>
    <scope>NUCLEOTIDE SEQUENCE [LARGE SCALE GENOMIC DNA]</scope>
    <source>
        <strain evidence="8 9">CGMCC 1.10133</strain>
    </source>
</reference>
<dbReference type="CDD" id="cd06171">
    <property type="entry name" value="Sigma70_r4"/>
    <property type="match status" value="1"/>
</dbReference>
<comment type="similarity">
    <text evidence="1">Belongs to the sigma-70 factor family. ECF subfamily.</text>
</comment>
<keyword evidence="4" id="KW-0238">DNA-binding</keyword>
<keyword evidence="3" id="KW-0731">Sigma factor</keyword>
<organism evidence="8 9">
    <name type="scientific">Luteibacter jiangsuensis</name>
    <dbReference type="NCBI Taxonomy" id="637577"/>
    <lineage>
        <taxon>Bacteria</taxon>
        <taxon>Pseudomonadati</taxon>
        <taxon>Pseudomonadota</taxon>
        <taxon>Gammaproteobacteria</taxon>
        <taxon>Lysobacterales</taxon>
        <taxon>Rhodanobacteraceae</taxon>
        <taxon>Luteibacter</taxon>
    </lineage>
</organism>
<evidence type="ECO:0000259" key="6">
    <source>
        <dbReference type="Pfam" id="PF04542"/>
    </source>
</evidence>
<dbReference type="RefSeq" id="WP_167125324.1">
    <property type="nucleotide sequence ID" value="NZ_JAAQQR010000003.1"/>
</dbReference>
<dbReference type="Gene3D" id="1.10.1740.10">
    <property type="match status" value="1"/>
</dbReference>
<dbReference type="Pfam" id="PF08281">
    <property type="entry name" value="Sigma70_r4_2"/>
    <property type="match status" value="1"/>
</dbReference>
<dbReference type="InterPro" id="IPR013249">
    <property type="entry name" value="RNA_pol_sigma70_r4_t2"/>
</dbReference>
<dbReference type="InterPro" id="IPR039425">
    <property type="entry name" value="RNA_pol_sigma-70-like"/>
</dbReference>
<dbReference type="Gene3D" id="1.10.10.10">
    <property type="entry name" value="Winged helix-like DNA-binding domain superfamily/Winged helix DNA-binding domain"/>
    <property type="match status" value="1"/>
</dbReference>
<dbReference type="NCBIfam" id="TIGR02937">
    <property type="entry name" value="sigma70-ECF"/>
    <property type="match status" value="1"/>
</dbReference>
<evidence type="ECO:0000256" key="3">
    <source>
        <dbReference type="ARBA" id="ARBA00023082"/>
    </source>
</evidence>
<evidence type="ECO:0000256" key="5">
    <source>
        <dbReference type="ARBA" id="ARBA00023163"/>
    </source>
</evidence>
<dbReference type="SUPFAM" id="SSF88659">
    <property type="entry name" value="Sigma3 and sigma4 domains of RNA polymerase sigma factors"/>
    <property type="match status" value="1"/>
</dbReference>
<evidence type="ECO:0000313" key="9">
    <source>
        <dbReference type="Proteomes" id="UP001429601"/>
    </source>
</evidence>
<dbReference type="Pfam" id="PF04542">
    <property type="entry name" value="Sigma70_r2"/>
    <property type="match status" value="1"/>
</dbReference>
<evidence type="ECO:0000259" key="7">
    <source>
        <dbReference type="Pfam" id="PF08281"/>
    </source>
</evidence>
<evidence type="ECO:0000256" key="2">
    <source>
        <dbReference type="ARBA" id="ARBA00023015"/>
    </source>
</evidence>
<protein>
    <submittedName>
        <fullName evidence="8">RNA polymerase sigma factor</fullName>
    </submittedName>
</protein>
<dbReference type="PANTHER" id="PTHR43133">
    <property type="entry name" value="RNA POLYMERASE ECF-TYPE SIGMA FACTO"/>
    <property type="match status" value="1"/>
</dbReference>
<name>A0ABX0Q412_9GAMM</name>
<evidence type="ECO:0000256" key="1">
    <source>
        <dbReference type="ARBA" id="ARBA00010641"/>
    </source>
</evidence>
<keyword evidence="2" id="KW-0805">Transcription regulation</keyword>
<feature type="domain" description="RNA polymerase sigma-70 region 2" evidence="6">
    <location>
        <begin position="27"/>
        <end position="95"/>
    </location>
</feature>
<dbReference type="EMBL" id="JAAQQR010000003">
    <property type="protein sequence ID" value="NID05122.1"/>
    <property type="molecule type" value="Genomic_DNA"/>
</dbReference>
<evidence type="ECO:0000256" key="4">
    <source>
        <dbReference type="ARBA" id="ARBA00023125"/>
    </source>
</evidence>
<dbReference type="InterPro" id="IPR036388">
    <property type="entry name" value="WH-like_DNA-bd_sf"/>
</dbReference>
<dbReference type="Proteomes" id="UP001429601">
    <property type="component" value="Unassembled WGS sequence"/>
</dbReference>
<dbReference type="InterPro" id="IPR014284">
    <property type="entry name" value="RNA_pol_sigma-70_dom"/>
</dbReference>
<dbReference type="InterPro" id="IPR007627">
    <property type="entry name" value="RNA_pol_sigma70_r2"/>
</dbReference>